<dbReference type="SUPFAM" id="SSF52096">
    <property type="entry name" value="ClpP/crotonase"/>
    <property type="match status" value="1"/>
</dbReference>
<dbReference type="Proteomes" id="UP001596977">
    <property type="component" value="Unassembled WGS sequence"/>
</dbReference>
<comment type="caution">
    <text evidence="3">The sequence shown here is derived from an EMBL/GenBank/DDBJ whole genome shotgun (WGS) entry which is preliminary data.</text>
</comment>
<dbReference type="Gene3D" id="3.90.226.10">
    <property type="entry name" value="2-enoyl-CoA Hydratase, Chain A, domain 1"/>
    <property type="match status" value="1"/>
</dbReference>
<gene>
    <name evidence="3" type="ORF">ACFQ1E_12465</name>
</gene>
<evidence type="ECO:0000313" key="4">
    <source>
        <dbReference type="Proteomes" id="UP001596977"/>
    </source>
</evidence>
<evidence type="ECO:0000256" key="1">
    <source>
        <dbReference type="ARBA" id="ARBA00005254"/>
    </source>
</evidence>
<dbReference type="InterPro" id="IPR018376">
    <property type="entry name" value="Enoyl-CoA_hyd/isom_CS"/>
</dbReference>
<dbReference type="PROSITE" id="PS00166">
    <property type="entry name" value="ENOYL_COA_HYDRATASE"/>
    <property type="match status" value="1"/>
</dbReference>
<dbReference type="Pfam" id="PF00378">
    <property type="entry name" value="ECH_1"/>
    <property type="match status" value="1"/>
</dbReference>
<dbReference type="CDD" id="cd06558">
    <property type="entry name" value="crotonase-like"/>
    <property type="match status" value="1"/>
</dbReference>
<dbReference type="EMBL" id="JBHTJG010000005">
    <property type="protein sequence ID" value="MFD0947155.1"/>
    <property type="molecule type" value="Genomic_DNA"/>
</dbReference>
<accession>A0ABW3H8Y4</accession>
<name>A0ABW3H8Y4_9SPHN</name>
<reference evidence="4" key="1">
    <citation type="journal article" date="2019" name="Int. J. Syst. Evol. Microbiol.">
        <title>The Global Catalogue of Microorganisms (GCM) 10K type strain sequencing project: providing services to taxonomists for standard genome sequencing and annotation.</title>
        <authorList>
            <consortium name="The Broad Institute Genomics Platform"/>
            <consortium name="The Broad Institute Genome Sequencing Center for Infectious Disease"/>
            <person name="Wu L."/>
            <person name="Ma J."/>
        </authorList>
    </citation>
    <scope>NUCLEOTIDE SEQUENCE [LARGE SCALE GENOMIC DNA]</scope>
    <source>
        <strain evidence="4">CCUG 62982</strain>
    </source>
</reference>
<dbReference type="InterPro" id="IPR029045">
    <property type="entry name" value="ClpP/crotonase-like_dom_sf"/>
</dbReference>
<keyword evidence="4" id="KW-1185">Reference proteome</keyword>
<evidence type="ECO:0000256" key="2">
    <source>
        <dbReference type="RuleBase" id="RU003707"/>
    </source>
</evidence>
<dbReference type="PANTHER" id="PTHR11941">
    <property type="entry name" value="ENOYL-COA HYDRATASE-RELATED"/>
    <property type="match status" value="1"/>
</dbReference>
<dbReference type="PANTHER" id="PTHR11941:SF54">
    <property type="entry name" value="ENOYL-COA HYDRATASE, MITOCHONDRIAL"/>
    <property type="match status" value="1"/>
</dbReference>
<protein>
    <submittedName>
        <fullName evidence="3">Enoyl-CoA hydratase/isomerase family protein</fullName>
    </submittedName>
</protein>
<comment type="similarity">
    <text evidence="1 2">Belongs to the enoyl-CoA hydratase/isomerase family.</text>
</comment>
<evidence type="ECO:0000313" key="3">
    <source>
        <dbReference type="EMBL" id="MFD0947155.1"/>
    </source>
</evidence>
<sequence>MISVTRDGPVAIIALARPEARNAMPTAAWLALADAAAQVADARAVILRSDVPRIFSAGADVREFEQLQTDPAMRGAFRRAMRAGIDAIAALPMPVIAAVDGGCFGAAVALILAADVRIAGNYSEFAITPGRLGLGYPREDVARLAAQVGKGMASLLLFTGDKLRPDEAYRIGLIELKARKADDVATAMARAVAGNAPNALRLLKATLADPANPAHDQAFEDAYGGAEFAEGVSAFRERRPAVYP</sequence>
<dbReference type="InterPro" id="IPR001753">
    <property type="entry name" value="Enoyl-CoA_hydra/iso"/>
</dbReference>
<proteinExistence type="inferred from homology"/>
<dbReference type="RefSeq" id="WP_264944470.1">
    <property type="nucleotide sequence ID" value="NZ_JAPDRA010000005.1"/>
</dbReference>
<organism evidence="3 4">
    <name type="scientific">Sphingomonas canadensis</name>
    <dbReference type="NCBI Taxonomy" id="1219257"/>
    <lineage>
        <taxon>Bacteria</taxon>
        <taxon>Pseudomonadati</taxon>
        <taxon>Pseudomonadota</taxon>
        <taxon>Alphaproteobacteria</taxon>
        <taxon>Sphingomonadales</taxon>
        <taxon>Sphingomonadaceae</taxon>
        <taxon>Sphingomonas</taxon>
    </lineage>
</organism>